<evidence type="ECO:0000256" key="2">
    <source>
        <dbReference type="SAM" id="MobiDB-lite"/>
    </source>
</evidence>
<evidence type="ECO:0000259" key="3">
    <source>
        <dbReference type="Pfam" id="PF13205"/>
    </source>
</evidence>
<dbReference type="InterPro" id="IPR032812">
    <property type="entry name" value="SbsA_Ig"/>
</dbReference>
<name>A0A7X6DMV8_9BACT</name>
<sequence>MKLNEPLFSDGKVGRSIRFGKGIGYGLAILFCLVLSACGGDGTEDLNGPRVMETNPAPEATGVPLSAPIEATLSNRVDPATVNNDTFIITGVSGEVSYQNGKAVFTPSIPLSDGTTYHAVLTTGIRDLDGVPLPENFIWSFTTGGAGGGGPDQTPPEIVSTAPEEGATNVAIDAPVRVVFSESIRPETLRTDTFFIRGVPGEIRYDESTRTATLQPLTPLALQARYEVTVTNQITDRAGNPLPAAQSWSFTTASLLDLSPPSILSTAPGDGETGVAVNTSIQAVFNEEIDGQSLSSNFVLQGPGGGEIASSIRYDSRTATLTPSAALQPETTYQAVVRRGVSDLSGNALAADVRWSFTTAQTNPPPPPAEDRTRPTVIDRQPTGIDIPLSSLVTVRFSEAIRPETLAGNFIITTRGRAISAEIGYHAASRTATMIPSRLRHGTTYTVVLTHDIRDLAGNRLEHTSWTFRTANRSDNDDDDD</sequence>
<dbReference type="Proteomes" id="UP000534783">
    <property type="component" value="Unassembled WGS sequence"/>
</dbReference>
<proteinExistence type="predicted"/>
<keyword evidence="1" id="KW-0732">Signal</keyword>
<protein>
    <recommendedName>
        <fullName evidence="3">SbsA Ig-like domain-containing protein</fullName>
    </recommendedName>
</protein>
<dbReference type="Pfam" id="PF13205">
    <property type="entry name" value="Big_5"/>
    <property type="match status" value="4"/>
</dbReference>
<evidence type="ECO:0000256" key="1">
    <source>
        <dbReference type="ARBA" id="ARBA00022729"/>
    </source>
</evidence>
<reference evidence="4 5" key="1">
    <citation type="journal article" date="2020" name="Nature">
        <title>Bacterial chemolithoautotrophy via manganese oxidation.</title>
        <authorList>
            <person name="Yu H."/>
            <person name="Leadbetter J.R."/>
        </authorList>
    </citation>
    <scope>NUCLEOTIDE SEQUENCE [LARGE SCALE GENOMIC DNA]</scope>
    <source>
        <strain evidence="4 5">Mn-1</strain>
    </source>
</reference>
<dbReference type="Gene3D" id="2.60.40.1220">
    <property type="match status" value="4"/>
</dbReference>
<dbReference type="RefSeq" id="WP_168058332.1">
    <property type="nucleotide sequence ID" value="NZ_VTOW01000001.1"/>
</dbReference>
<gene>
    <name evidence="4" type="ORF">MNODULE_04815</name>
</gene>
<organism evidence="4 5">
    <name type="scientific">Candidatus Manganitrophus noduliformans</name>
    <dbReference type="NCBI Taxonomy" id="2606439"/>
    <lineage>
        <taxon>Bacteria</taxon>
        <taxon>Pseudomonadati</taxon>
        <taxon>Nitrospirota</taxon>
        <taxon>Nitrospiria</taxon>
        <taxon>Candidatus Troglogloeales</taxon>
        <taxon>Candidatus Manganitrophaceae</taxon>
        <taxon>Candidatus Manganitrophus</taxon>
    </lineage>
</organism>
<dbReference type="InterPro" id="IPR014755">
    <property type="entry name" value="Cu-Rt/internalin_Ig-like"/>
</dbReference>
<feature type="domain" description="SbsA Ig-like" evidence="3">
    <location>
        <begin position="259"/>
        <end position="359"/>
    </location>
</feature>
<dbReference type="EMBL" id="VTOW01000001">
    <property type="protein sequence ID" value="NKE70065.1"/>
    <property type="molecule type" value="Genomic_DNA"/>
</dbReference>
<dbReference type="AlphaFoldDB" id="A0A7X6DMV8"/>
<evidence type="ECO:0000313" key="5">
    <source>
        <dbReference type="Proteomes" id="UP000534783"/>
    </source>
</evidence>
<accession>A0A7X6DMV8</accession>
<keyword evidence="5" id="KW-1185">Reference proteome</keyword>
<comment type="caution">
    <text evidence="4">The sequence shown here is derived from an EMBL/GenBank/DDBJ whole genome shotgun (WGS) entry which is preliminary data.</text>
</comment>
<feature type="domain" description="SbsA Ig-like" evidence="3">
    <location>
        <begin position="152"/>
        <end position="252"/>
    </location>
</feature>
<feature type="region of interest" description="Disordered" evidence="2">
    <location>
        <begin position="358"/>
        <end position="383"/>
    </location>
</feature>
<feature type="domain" description="SbsA Ig-like" evidence="3">
    <location>
        <begin position="371"/>
        <end position="470"/>
    </location>
</feature>
<evidence type="ECO:0000313" key="4">
    <source>
        <dbReference type="EMBL" id="NKE70065.1"/>
    </source>
</evidence>
<feature type="domain" description="SbsA Ig-like" evidence="3">
    <location>
        <begin position="47"/>
        <end position="143"/>
    </location>
</feature>